<comment type="caution">
    <text evidence="2">The sequence shown here is derived from an EMBL/GenBank/DDBJ whole genome shotgun (WGS) entry which is preliminary data.</text>
</comment>
<reference evidence="2 3" key="1">
    <citation type="submission" date="2024-05" db="EMBL/GenBank/DDBJ databases">
        <authorList>
            <person name="Duchaud E."/>
        </authorList>
    </citation>
    <scope>NUCLEOTIDE SEQUENCE [LARGE SCALE GENOMIC DNA]</scope>
    <source>
        <strain evidence="2">Ena-SAMPLE-TAB-13-05-2024-13:56:06:370-140305</strain>
    </source>
</reference>
<name>A0ABP1FE52_9FLAO</name>
<proteinExistence type="predicted"/>
<evidence type="ECO:0000313" key="2">
    <source>
        <dbReference type="EMBL" id="CAL2108046.1"/>
    </source>
</evidence>
<gene>
    <name evidence="2" type="ORF">T190115A13A_60041</name>
</gene>
<evidence type="ECO:0000313" key="3">
    <source>
        <dbReference type="Proteomes" id="UP001497602"/>
    </source>
</evidence>
<protein>
    <submittedName>
        <fullName evidence="2">Methyltranfer_dom domain-containing protein</fullName>
    </submittedName>
</protein>
<dbReference type="RefSeq" id="WP_348703549.1">
    <property type="nucleotide sequence ID" value="NZ_CAXIYA010000011.1"/>
</dbReference>
<dbReference type="Pfam" id="PF13847">
    <property type="entry name" value="Methyltransf_31"/>
    <property type="match status" value="1"/>
</dbReference>
<organism evidence="2 3">
    <name type="scientific">Tenacibaculum vairaonense</name>
    <dbReference type="NCBI Taxonomy" id="3137860"/>
    <lineage>
        <taxon>Bacteria</taxon>
        <taxon>Pseudomonadati</taxon>
        <taxon>Bacteroidota</taxon>
        <taxon>Flavobacteriia</taxon>
        <taxon>Flavobacteriales</taxon>
        <taxon>Flavobacteriaceae</taxon>
        <taxon>Tenacibaculum</taxon>
    </lineage>
</organism>
<feature type="domain" description="Methyltransferase" evidence="1">
    <location>
        <begin position="55"/>
        <end position="162"/>
    </location>
</feature>
<dbReference type="InterPro" id="IPR029063">
    <property type="entry name" value="SAM-dependent_MTases_sf"/>
</dbReference>
<keyword evidence="3" id="KW-1185">Reference proteome</keyword>
<dbReference type="InterPro" id="IPR025714">
    <property type="entry name" value="Methyltranfer_dom"/>
</dbReference>
<evidence type="ECO:0000259" key="1">
    <source>
        <dbReference type="Pfam" id="PF13847"/>
    </source>
</evidence>
<dbReference type="EMBL" id="CAXJRC010000043">
    <property type="protein sequence ID" value="CAL2108046.1"/>
    <property type="molecule type" value="Genomic_DNA"/>
</dbReference>
<dbReference type="SUPFAM" id="SSF53335">
    <property type="entry name" value="S-adenosyl-L-methionine-dependent methyltransferases"/>
    <property type="match status" value="1"/>
</dbReference>
<dbReference type="CDD" id="cd02440">
    <property type="entry name" value="AdoMet_MTases"/>
    <property type="match status" value="1"/>
</dbReference>
<dbReference type="Proteomes" id="UP001497602">
    <property type="component" value="Unassembled WGS sequence"/>
</dbReference>
<accession>A0ABP1FE52</accession>
<sequence>MNDINYIEANKIAWSEVNTLHQEFKEKYKEKFIQDKDFVAIDEKLLQTMNRLNFANKSILHVCCNDGEELISLKKKGAGKCVGVDLSIDAITSAIELNEKLQLDCKFHTENVYNIENHISETFDFVLITVGALVWLPDLDKLFSTLSNFMHAGSQLVIQEQHPFSWIIDEEMKLSKTDLYFKKGPYKEKGGLDYLGNKEYEGSDNYTFNYTLGELFNLQIKHGLNIQSFEEFPFDISNLKSDIEKEDAAFPLSYICISKKQ</sequence>
<dbReference type="Gene3D" id="3.40.50.150">
    <property type="entry name" value="Vaccinia Virus protein VP39"/>
    <property type="match status" value="1"/>
</dbReference>